<dbReference type="Pfam" id="PF01757">
    <property type="entry name" value="Acyl_transf_3"/>
    <property type="match status" value="1"/>
</dbReference>
<dbReference type="EMBL" id="JAXAFO010000024">
    <property type="protein sequence ID" value="MDX6850404.1"/>
    <property type="molecule type" value="Genomic_DNA"/>
</dbReference>
<keyword evidence="1" id="KW-0812">Transmembrane</keyword>
<gene>
    <name evidence="3" type="ORF">SCD92_13610</name>
</gene>
<protein>
    <submittedName>
        <fullName evidence="3">Acyltransferase family protein</fullName>
    </submittedName>
</protein>
<dbReference type="InterPro" id="IPR002656">
    <property type="entry name" value="Acyl_transf_3_dom"/>
</dbReference>
<feature type="transmembrane region" description="Helical" evidence="1">
    <location>
        <begin position="357"/>
        <end position="376"/>
    </location>
</feature>
<keyword evidence="3" id="KW-0012">Acyltransferase</keyword>
<dbReference type="PANTHER" id="PTHR36927">
    <property type="entry name" value="BLR4337 PROTEIN"/>
    <property type="match status" value="1"/>
</dbReference>
<organism evidence="3 4">
    <name type="scientific">Gilvimarinus gilvus</name>
    <dbReference type="NCBI Taxonomy" id="3058038"/>
    <lineage>
        <taxon>Bacteria</taxon>
        <taxon>Pseudomonadati</taxon>
        <taxon>Pseudomonadota</taxon>
        <taxon>Gammaproteobacteria</taxon>
        <taxon>Cellvibrionales</taxon>
        <taxon>Cellvibrionaceae</taxon>
        <taxon>Gilvimarinus</taxon>
    </lineage>
</organism>
<comment type="caution">
    <text evidence="3">The sequence shown here is derived from an EMBL/GenBank/DDBJ whole genome shotgun (WGS) entry which is preliminary data.</text>
</comment>
<keyword evidence="1" id="KW-1133">Transmembrane helix</keyword>
<feature type="transmembrane region" description="Helical" evidence="1">
    <location>
        <begin position="20"/>
        <end position="43"/>
    </location>
</feature>
<evidence type="ECO:0000313" key="4">
    <source>
        <dbReference type="Proteomes" id="UP001273505"/>
    </source>
</evidence>
<feature type="transmembrane region" description="Helical" evidence="1">
    <location>
        <begin position="191"/>
        <end position="213"/>
    </location>
</feature>
<evidence type="ECO:0000259" key="2">
    <source>
        <dbReference type="Pfam" id="PF01757"/>
    </source>
</evidence>
<reference evidence="3 4" key="1">
    <citation type="submission" date="2023-11" db="EMBL/GenBank/DDBJ databases">
        <title>Gilvimarinus fulvus sp. nov., isolated from the surface of Kelp.</title>
        <authorList>
            <person name="Sun Y.Y."/>
            <person name="Gong Y."/>
            <person name="Du Z.J."/>
        </authorList>
    </citation>
    <scope>NUCLEOTIDE SEQUENCE [LARGE SCALE GENOMIC DNA]</scope>
    <source>
        <strain evidence="3 4">SDUM040013</strain>
    </source>
</reference>
<evidence type="ECO:0000256" key="1">
    <source>
        <dbReference type="SAM" id="Phobius"/>
    </source>
</evidence>
<dbReference type="PANTHER" id="PTHR36927:SF1">
    <property type="entry name" value="MDO-LIKE PROTEIN"/>
    <property type="match status" value="1"/>
</dbReference>
<keyword evidence="3" id="KW-0808">Transferase</keyword>
<proteinExistence type="predicted"/>
<feature type="transmembrane region" description="Helical" evidence="1">
    <location>
        <begin position="333"/>
        <end position="351"/>
    </location>
</feature>
<feature type="transmembrane region" description="Helical" evidence="1">
    <location>
        <begin position="55"/>
        <end position="75"/>
    </location>
</feature>
<feature type="transmembrane region" description="Helical" evidence="1">
    <location>
        <begin position="299"/>
        <end position="318"/>
    </location>
</feature>
<feature type="transmembrane region" description="Helical" evidence="1">
    <location>
        <begin position="152"/>
        <end position="171"/>
    </location>
</feature>
<feature type="transmembrane region" description="Helical" evidence="1">
    <location>
        <begin position="225"/>
        <end position="246"/>
    </location>
</feature>
<feature type="transmembrane region" description="Helical" evidence="1">
    <location>
        <begin position="258"/>
        <end position="279"/>
    </location>
</feature>
<feature type="domain" description="Acyltransferase 3" evidence="2">
    <location>
        <begin position="12"/>
        <end position="376"/>
    </location>
</feature>
<name>A0ABU4S524_9GAMM</name>
<feature type="transmembrane region" description="Helical" evidence="1">
    <location>
        <begin position="95"/>
        <end position="115"/>
    </location>
</feature>
<sequence length="410" mass="46418">MNTPIPVNSRLDYLDAVRAFALLLGIVFHASLSFLPIFIGWAVMDIHTSPIVGTFMLISHSFRMELFFLVAGFFSHMTYHKKGAALFLKSRLVRIAIPFVVGWFLLRPLLVSGWVMGMQSMRGEVSILPALREGFVSLLGFFNAPFTGTHLWFLYYLLLVTASLLLLRAFISCISPLQSVLTKTADALMRWLCRSPLALLALALPTAGCLWFMGQWGMDTPDKALTPHMPVFLIYGGFFVFGWLMHRQSDLMREFSRLSWHKVVLAIVAIVASVILSGYEGQSGHPNYFYLKLAFKCSYTLMMWSLVAITIGLFRRFLDRPSRTVRYIADSSYWLYLLHLPIVIWLQIAFAEVDLHWGIKLALISGITIGVSLVLYDLFVRSTFIGAVLNGQRKERLLARTKGKVQVVQS</sequence>
<evidence type="ECO:0000313" key="3">
    <source>
        <dbReference type="EMBL" id="MDX6850404.1"/>
    </source>
</evidence>
<dbReference type="Proteomes" id="UP001273505">
    <property type="component" value="Unassembled WGS sequence"/>
</dbReference>
<dbReference type="InterPro" id="IPR050623">
    <property type="entry name" value="Glucan_succinyl_AcylTrfase"/>
</dbReference>
<dbReference type="RefSeq" id="WP_302720990.1">
    <property type="nucleotide sequence ID" value="NZ_JAULRU010000220.1"/>
</dbReference>
<keyword evidence="4" id="KW-1185">Reference proteome</keyword>
<accession>A0ABU4S524</accession>
<keyword evidence="1" id="KW-0472">Membrane</keyword>
<dbReference type="GO" id="GO:0016746">
    <property type="term" value="F:acyltransferase activity"/>
    <property type="evidence" value="ECO:0007669"/>
    <property type="project" value="UniProtKB-KW"/>
</dbReference>